<evidence type="ECO:0008006" key="4">
    <source>
        <dbReference type="Google" id="ProtNLM"/>
    </source>
</evidence>
<proteinExistence type="predicted"/>
<accession>A0A4U1L445</accession>
<dbReference type="Pfam" id="PF13181">
    <property type="entry name" value="TPR_8"/>
    <property type="match status" value="1"/>
</dbReference>
<evidence type="ECO:0000313" key="3">
    <source>
        <dbReference type="Proteomes" id="UP000309138"/>
    </source>
</evidence>
<gene>
    <name evidence="2" type="ORF">FBR43_09820</name>
</gene>
<feature type="chain" id="PRO_5020300872" description="Tetratricopeptide repeat protein" evidence="1">
    <location>
        <begin position="29"/>
        <end position="421"/>
    </location>
</feature>
<protein>
    <recommendedName>
        <fullName evidence="4">Tetratricopeptide repeat protein</fullName>
    </recommendedName>
</protein>
<dbReference type="Gene3D" id="1.25.40.10">
    <property type="entry name" value="Tetratricopeptide repeat domain"/>
    <property type="match status" value="2"/>
</dbReference>
<dbReference type="EMBL" id="SWKR01000002">
    <property type="protein sequence ID" value="TKD51020.1"/>
    <property type="molecule type" value="Genomic_DNA"/>
</dbReference>
<dbReference type="InterPro" id="IPR019734">
    <property type="entry name" value="TPR_rpt"/>
</dbReference>
<evidence type="ECO:0000256" key="1">
    <source>
        <dbReference type="SAM" id="SignalP"/>
    </source>
</evidence>
<feature type="signal peptide" evidence="1">
    <location>
        <begin position="1"/>
        <end position="28"/>
    </location>
</feature>
<organism evidence="2 3">
    <name type="scientific">Sphingomonas baiyangensis</name>
    <dbReference type="NCBI Taxonomy" id="2572576"/>
    <lineage>
        <taxon>Bacteria</taxon>
        <taxon>Pseudomonadati</taxon>
        <taxon>Pseudomonadota</taxon>
        <taxon>Alphaproteobacteria</taxon>
        <taxon>Sphingomonadales</taxon>
        <taxon>Sphingomonadaceae</taxon>
        <taxon>Sphingomonas</taxon>
    </lineage>
</organism>
<dbReference type="AlphaFoldDB" id="A0A4U1L445"/>
<keyword evidence="1" id="KW-0732">Signal</keyword>
<sequence>MSIVSKAALAAMLTLGGLAAVVATPAEAQRKKKGENAQPQLEVGEEFRKSAVAAQTALQAKDYATAEQQLAAAEALIKNDDERYFAASLRLPIEAQKQNNAGIKQALEVMLPSPRLNPADAGRLNFVRGNIALNEKDTAGALQYLARAQELGYQSEDLPLMVARAQMDSGNIDGGVAAMQQAVDAKKAAGQKVPDEWYDYTVAKLYGAKRTDDVGKWLRMQLTDYPTSKNWRRSLLVYRDAAQLDNQGKLDLFRLMRSTKSLADQNDYLEYADIAYRVGLPFETKAVIEEGRAAGKVPAGALGTLLNDANIAIKNEGSLSALEAPARSAPNGTKAVQLADAYIGSGNYAKAVEFYRLGLEKGGVQADQVNLRLGTALANAGQRAEAKAAFSAVTTKPRAEIATFWNQWIDQGMTATTAPAA</sequence>
<dbReference type="InterPro" id="IPR011990">
    <property type="entry name" value="TPR-like_helical_dom_sf"/>
</dbReference>
<reference evidence="2 3" key="1">
    <citation type="submission" date="2019-04" db="EMBL/GenBank/DDBJ databases">
        <authorList>
            <person name="Yang Y."/>
            <person name="Wei D."/>
        </authorList>
    </citation>
    <scope>NUCLEOTIDE SEQUENCE [LARGE SCALE GENOMIC DNA]</scope>
    <source>
        <strain evidence="2 3">L-1-4w-11</strain>
    </source>
</reference>
<comment type="caution">
    <text evidence="2">The sequence shown here is derived from an EMBL/GenBank/DDBJ whole genome shotgun (WGS) entry which is preliminary data.</text>
</comment>
<keyword evidence="3" id="KW-1185">Reference proteome</keyword>
<dbReference type="Proteomes" id="UP000309138">
    <property type="component" value="Unassembled WGS sequence"/>
</dbReference>
<dbReference type="OrthoDB" id="7325958at2"/>
<dbReference type="SUPFAM" id="SSF81901">
    <property type="entry name" value="HCP-like"/>
    <property type="match status" value="1"/>
</dbReference>
<name>A0A4U1L445_9SPHN</name>
<dbReference type="RefSeq" id="WP_136942968.1">
    <property type="nucleotide sequence ID" value="NZ_SWKR01000002.1"/>
</dbReference>
<evidence type="ECO:0000313" key="2">
    <source>
        <dbReference type="EMBL" id="TKD51020.1"/>
    </source>
</evidence>